<evidence type="ECO:0000313" key="3">
    <source>
        <dbReference type="Proteomes" id="UP000247781"/>
    </source>
</evidence>
<dbReference type="GO" id="GO:0003700">
    <property type="term" value="F:DNA-binding transcription factor activity"/>
    <property type="evidence" value="ECO:0007669"/>
    <property type="project" value="InterPro"/>
</dbReference>
<dbReference type="SUPFAM" id="SSF46785">
    <property type="entry name" value="Winged helix' DNA-binding domain"/>
    <property type="match status" value="1"/>
</dbReference>
<proteinExistence type="predicted"/>
<feature type="domain" description="HTH marR-type" evidence="1">
    <location>
        <begin position="10"/>
        <end position="143"/>
    </location>
</feature>
<dbReference type="Pfam" id="PF12802">
    <property type="entry name" value="MarR_2"/>
    <property type="match status" value="1"/>
</dbReference>
<dbReference type="PANTHER" id="PTHR33164:SF43">
    <property type="entry name" value="HTH-TYPE TRANSCRIPTIONAL REPRESSOR YETL"/>
    <property type="match status" value="1"/>
</dbReference>
<accession>A0A318HQD6</accession>
<reference evidence="3" key="1">
    <citation type="submission" date="2018-05" db="EMBL/GenBank/DDBJ databases">
        <authorList>
            <person name="Deangelis K."/>
            <person name="Huntemann M."/>
            <person name="Clum A."/>
            <person name="Pillay M."/>
            <person name="Palaniappan K."/>
            <person name="Varghese N."/>
            <person name="Mikhailova N."/>
            <person name="Stamatis D."/>
            <person name="Reddy T."/>
            <person name="Daum C."/>
            <person name="Shapiro N."/>
            <person name="Ivanova N."/>
            <person name="Kyrpides N."/>
            <person name="Woyke T."/>
        </authorList>
    </citation>
    <scope>NUCLEOTIDE SEQUENCE [LARGE SCALE GENOMIC DNA]</scope>
    <source>
        <strain evidence="3">GAS496</strain>
    </source>
</reference>
<dbReference type="EMBL" id="QJJU01000002">
    <property type="protein sequence ID" value="PXX12188.1"/>
    <property type="molecule type" value="Genomic_DNA"/>
</dbReference>
<protein>
    <submittedName>
        <fullName evidence="2">DNA-binding MarR family transcriptional regulator</fullName>
    </submittedName>
</protein>
<keyword evidence="2" id="KW-0238">DNA-binding</keyword>
<dbReference type="GO" id="GO:0006950">
    <property type="term" value="P:response to stress"/>
    <property type="evidence" value="ECO:0007669"/>
    <property type="project" value="TreeGrafter"/>
</dbReference>
<dbReference type="AlphaFoldDB" id="A0A318HQD6"/>
<reference evidence="2 3" key="2">
    <citation type="submission" date="2018-06" db="EMBL/GenBank/DDBJ databases">
        <title>Sequencing of bacterial isolates from soil warming experiment in Harvard Forest, Massachusetts, USA.</title>
        <authorList>
            <person name="Deangelis K.PhD."/>
        </authorList>
    </citation>
    <scope>NUCLEOTIDE SEQUENCE [LARGE SCALE GENOMIC DNA]</scope>
    <source>
        <strain evidence="2 3">GAS496</strain>
    </source>
</reference>
<dbReference type="PROSITE" id="PS50995">
    <property type="entry name" value="HTH_MARR_2"/>
    <property type="match status" value="1"/>
</dbReference>
<dbReference type="InterPro" id="IPR000835">
    <property type="entry name" value="HTH_MarR-typ"/>
</dbReference>
<keyword evidence="3" id="KW-1185">Reference proteome</keyword>
<dbReference type="SMART" id="SM00347">
    <property type="entry name" value="HTH_MARR"/>
    <property type="match status" value="1"/>
</dbReference>
<evidence type="ECO:0000259" key="1">
    <source>
        <dbReference type="PROSITE" id="PS50995"/>
    </source>
</evidence>
<dbReference type="PANTHER" id="PTHR33164">
    <property type="entry name" value="TRANSCRIPTIONAL REGULATOR, MARR FAMILY"/>
    <property type="match status" value="1"/>
</dbReference>
<dbReference type="InterPro" id="IPR036388">
    <property type="entry name" value="WH-like_DNA-bd_sf"/>
</dbReference>
<dbReference type="Proteomes" id="UP000247781">
    <property type="component" value="Unassembled WGS sequence"/>
</dbReference>
<evidence type="ECO:0000313" key="2">
    <source>
        <dbReference type="EMBL" id="PXX12188.1"/>
    </source>
</evidence>
<comment type="caution">
    <text evidence="2">The sequence shown here is derived from an EMBL/GenBank/DDBJ whole genome shotgun (WGS) entry which is preliminary data.</text>
</comment>
<dbReference type="InterPro" id="IPR039422">
    <property type="entry name" value="MarR/SlyA-like"/>
</dbReference>
<organism evidence="2 3">
    <name type="scientific">Mycolicibacterium moriokaense</name>
    <dbReference type="NCBI Taxonomy" id="39691"/>
    <lineage>
        <taxon>Bacteria</taxon>
        <taxon>Bacillati</taxon>
        <taxon>Actinomycetota</taxon>
        <taxon>Actinomycetes</taxon>
        <taxon>Mycobacteriales</taxon>
        <taxon>Mycobacteriaceae</taxon>
        <taxon>Mycolicibacterium</taxon>
    </lineage>
</organism>
<dbReference type="InterPro" id="IPR036390">
    <property type="entry name" value="WH_DNA-bd_sf"/>
</dbReference>
<dbReference type="Gene3D" id="1.10.10.10">
    <property type="entry name" value="Winged helix-like DNA-binding domain superfamily/Winged helix DNA-binding domain"/>
    <property type="match status" value="1"/>
</dbReference>
<dbReference type="GO" id="GO:0003677">
    <property type="term" value="F:DNA binding"/>
    <property type="evidence" value="ECO:0007669"/>
    <property type="project" value="UniProtKB-KW"/>
</dbReference>
<name>A0A318HQD6_9MYCO</name>
<sequence>MLDMSEPFEDQPLGYLLSRVMFALKANVTAAVLDPLDVAFPEYLCMRVLAKFPGHSNADLARALNVSPQAMNMVLRGLEERRLVARPASVSSGRSLPAQLTREGGQLLERTDAGVRAAEDRLMTNLSDEERYEFKRVLAALGSDPI</sequence>
<gene>
    <name evidence="2" type="ORF">C8E89_102313</name>
</gene>